<dbReference type="Proteomes" id="UP000729402">
    <property type="component" value="Unassembled WGS sequence"/>
</dbReference>
<dbReference type="EMBL" id="JAAALK010000086">
    <property type="protein sequence ID" value="KAG8082382.1"/>
    <property type="molecule type" value="Genomic_DNA"/>
</dbReference>
<evidence type="ECO:0000313" key="1">
    <source>
        <dbReference type="EMBL" id="KAG8082382.1"/>
    </source>
</evidence>
<organism evidence="1 2">
    <name type="scientific">Zizania palustris</name>
    <name type="common">Northern wild rice</name>
    <dbReference type="NCBI Taxonomy" id="103762"/>
    <lineage>
        <taxon>Eukaryota</taxon>
        <taxon>Viridiplantae</taxon>
        <taxon>Streptophyta</taxon>
        <taxon>Embryophyta</taxon>
        <taxon>Tracheophyta</taxon>
        <taxon>Spermatophyta</taxon>
        <taxon>Magnoliopsida</taxon>
        <taxon>Liliopsida</taxon>
        <taxon>Poales</taxon>
        <taxon>Poaceae</taxon>
        <taxon>BOP clade</taxon>
        <taxon>Oryzoideae</taxon>
        <taxon>Oryzeae</taxon>
        <taxon>Zizaniinae</taxon>
        <taxon>Zizania</taxon>
    </lineage>
</organism>
<evidence type="ECO:0000313" key="2">
    <source>
        <dbReference type="Proteomes" id="UP000729402"/>
    </source>
</evidence>
<gene>
    <name evidence="1" type="ORF">GUJ93_ZPchr0014g47362</name>
</gene>
<name>A0A8J5VS10_ZIZPA</name>
<accession>A0A8J5VS10</accession>
<reference evidence="1" key="2">
    <citation type="submission" date="2021-02" db="EMBL/GenBank/DDBJ databases">
        <authorList>
            <person name="Kimball J.A."/>
            <person name="Haas M.W."/>
            <person name="Macchietto M."/>
            <person name="Kono T."/>
            <person name="Duquette J."/>
            <person name="Shao M."/>
        </authorList>
    </citation>
    <scope>NUCLEOTIDE SEQUENCE</scope>
    <source>
        <tissue evidence="1">Fresh leaf tissue</tissue>
    </source>
</reference>
<sequence length="72" mass="7443">MSCWCCSLPPSHFMVAGSPASLYRGASGIGGKLAVSAYDAADEFRYDPKEPDENGIGAGGRGKMRHLVAAPG</sequence>
<keyword evidence="2" id="KW-1185">Reference proteome</keyword>
<reference evidence="1" key="1">
    <citation type="journal article" date="2021" name="bioRxiv">
        <title>Whole Genome Assembly and Annotation of Northern Wild Rice, Zizania palustris L., Supports a Whole Genome Duplication in the Zizania Genus.</title>
        <authorList>
            <person name="Haas M."/>
            <person name="Kono T."/>
            <person name="Macchietto M."/>
            <person name="Millas R."/>
            <person name="McGilp L."/>
            <person name="Shao M."/>
            <person name="Duquette J."/>
            <person name="Hirsch C.N."/>
            <person name="Kimball J."/>
        </authorList>
    </citation>
    <scope>NUCLEOTIDE SEQUENCE</scope>
    <source>
        <tissue evidence="1">Fresh leaf tissue</tissue>
    </source>
</reference>
<protein>
    <submittedName>
        <fullName evidence="1">Uncharacterized protein</fullName>
    </submittedName>
</protein>
<proteinExistence type="predicted"/>
<comment type="caution">
    <text evidence="1">The sequence shown here is derived from an EMBL/GenBank/DDBJ whole genome shotgun (WGS) entry which is preliminary data.</text>
</comment>
<dbReference type="AlphaFoldDB" id="A0A8J5VS10"/>